<sequence length="334" mass="36717">MASQYAKDQIPGFINAIKNVAIVGATGQIGKVFTEHLLNSGKQTVTAITRKGSDTTVPDGAKLAYVDYDDENTLVEAMKGQDFLVITLALTAPPETHSKLVRAAVKAGVPYIVPNAYGVDFYGHPKLEEDIPVLGYVHASVKEIEEVGAKWFAITPSFWYEYSLGVGPFTYGFDFPNDTVTLYDEGKTKVNTTTWLQTGRALAALVNLKKLPQDENDKSTTLAQFANKPVYISSFTLNQRELLDSVNKLLGKTDKDWNITYQPTEERFREGLEELGKGDGRGFLKALYARAFYPTGEGVYETHNSLLGLPQEDLAEATLAAHHWAIAQAKKAGK</sequence>
<comment type="similarity">
    <text evidence="1">Belongs to the NmrA-type oxidoreductase family. Isoflavone reductase subfamily.</text>
</comment>
<name>A0A9P9K1G7_FUSRE</name>
<keyword evidence="6" id="KW-1185">Reference proteome</keyword>
<dbReference type="PANTHER" id="PTHR47706:SF7">
    <property type="entry name" value="CIPA-LIKE, PUTATIVE (AFU_ORTHOLOGUE AFUA_1G01630)-RELATED"/>
    <property type="match status" value="1"/>
</dbReference>
<evidence type="ECO:0000256" key="1">
    <source>
        <dbReference type="ARBA" id="ARBA00005725"/>
    </source>
</evidence>
<dbReference type="RefSeq" id="XP_046047811.1">
    <property type="nucleotide sequence ID" value="XM_046198117.1"/>
</dbReference>
<evidence type="ECO:0000313" key="6">
    <source>
        <dbReference type="Proteomes" id="UP000720189"/>
    </source>
</evidence>
<comment type="caution">
    <text evidence="5">The sequence shown here is derived from an EMBL/GenBank/DDBJ whole genome shotgun (WGS) entry which is preliminary data.</text>
</comment>
<evidence type="ECO:0000259" key="4">
    <source>
        <dbReference type="Pfam" id="PF13460"/>
    </source>
</evidence>
<keyword evidence="2" id="KW-0521">NADP</keyword>
<keyword evidence="3" id="KW-0560">Oxidoreductase</keyword>
<gene>
    <name evidence="5" type="ORF">BKA55DRAFT_677437</name>
</gene>
<dbReference type="GeneID" id="70228071"/>
<proteinExistence type="inferred from homology"/>
<dbReference type="InterPro" id="IPR016040">
    <property type="entry name" value="NAD(P)-bd_dom"/>
</dbReference>
<protein>
    <recommendedName>
        <fullName evidence="4">NAD(P)-binding domain-containing protein</fullName>
    </recommendedName>
</protein>
<accession>A0A9P9K1G7</accession>
<dbReference type="PANTHER" id="PTHR47706">
    <property type="entry name" value="NMRA-LIKE FAMILY PROTEIN"/>
    <property type="match status" value="1"/>
</dbReference>
<dbReference type="SUPFAM" id="SSF51735">
    <property type="entry name" value="NAD(P)-binding Rossmann-fold domains"/>
    <property type="match status" value="1"/>
</dbReference>
<dbReference type="EMBL" id="JAGMUX010000011">
    <property type="protein sequence ID" value="KAH7244588.1"/>
    <property type="molecule type" value="Genomic_DNA"/>
</dbReference>
<evidence type="ECO:0000256" key="3">
    <source>
        <dbReference type="ARBA" id="ARBA00023002"/>
    </source>
</evidence>
<dbReference type="Proteomes" id="UP000720189">
    <property type="component" value="Unassembled WGS sequence"/>
</dbReference>
<dbReference type="Pfam" id="PF13460">
    <property type="entry name" value="NAD_binding_10"/>
    <property type="match status" value="1"/>
</dbReference>
<dbReference type="InterPro" id="IPR051609">
    <property type="entry name" value="NmrA/Isoflavone_reductase-like"/>
</dbReference>
<dbReference type="OrthoDB" id="419598at2759"/>
<dbReference type="Gene3D" id="3.40.50.720">
    <property type="entry name" value="NAD(P)-binding Rossmann-like Domain"/>
    <property type="match status" value="1"/>
</dbReference>
<evidence type="ECO:0000256" key="2">
    <source>
        <dbReference type="ARBA" id="ARBA00022857"/>
    </source>
</evidence>
<organism evidence="5 6">
    <name type="scientific">Fusarium redolens</name>
    <dbReference type="NCBI Taxonomy" id="48865"/>
    <lineage>
        <taxon>Eukaryota</taxon>
        <taxon>Fungi</taxon>
        <taxon>Dikarya</taxon>
        <taxon>Ascomycota</taxon>
        <taxon>Pezizomycotina</taxon>
        <taxon>Sordariomycetes</taxon>
        <taxon>Hypocreomycetidae</taxon>
        <taxon>Hypocreales</taxon>
        <taxon>Nectriaceae</taxon>
        <taxon>Fusarium</taxon>
        <taxon>Fusarium redolens species complex</taxon>
    </lineage>
</organism>
<evidence type="ECO:0000313" key="5">
    <source>
        <dbReference type="EMBL" id="KAH7244588.1"/>
    </source>
</evidence>
<dbReference type="GO" id="GO:0016491">
    <property type="term" value="F:oxidoreductase activity"/>
    <property type="evidence" value="ECO:0007669"/>
    <property type="project" value="UniProtKB-KW"/>
</dbReference>
<dbReference type="AlphaFoldDB" id="A0A9P9K1G7"/>
<reference evidence="5" key="1">
    <citation type="journal article" date="2021" name="Nat. Commun.">
        <title>Genetic determinants of endophytism in the Arabidopsis root mycobiome.</title>
        <authorList>
            <person name="Mesny F."/>
            <person name="Miyauchi S."/>
            <person name="Thiergart T."/>
            <person name="Pickel B."/>
            <person name="Atanasova L."/>
            <person name="Karlsson M."/>
            <person name="Huettel B."/>
            <person name="Barry K.W."/>
            <person name="Haridas S."/>
            <person name="Chen C."/>
            <person name="Bauer D."/>
            <person name="Andreopoulos W."/>
            <person name="Pangilinan J."/>
            <person name="LaButti K."/>
            <person name="Riley R."/>
            <person name="Lipzen A."/>
            <person name="Clum A."/>
            <person name="Drula E."/>
            <person name="Henrissat B."/>
            <person name="Kohler A."/>
            <person name="Grigoriev I.V."/>
            <person name="Martin F.M."/>
            <person name="Hacquard S."/>
        </authorList>
    </citation>
    <scope>NUCLEOTIDE SEQUENCE</scope>
    <source>
        <strain evidence="5">MPI-CAGE-AT-0023</strain>
    </source>
</reference>
<feature type="domain" description="NAD(P)-binding" evidence="4">
    <location>
        <begin position="24"/>
        <end position="156"/>
    </location>
</feature>
<dbReference type="InterPro" id="IPR036291">
    <property type="entry name" value="NAD(P)-bd_dom_sf"/>
</dbReference>